<evidence type="ECO:0000313" key="2">
    <source>
        <dbReference type="EMBL" id="TQE05479.1"/>
    </source>
</evidence>
<gene>
    <name evidence="2" type="ORF">C1H46_008904</name>
</gene>
<proteinExistence type="predicted"/>
<sequence>MESGKADRLVVQANVGDGRPSTLGQNKEVVVDTKLMSGIPDLNEMAHDDDLVDTSMAIIPCVDINDVLTGQQEGVNELRRESIYCSLIPNQEVLDVGQIMINEVHNLQRANEEDNDLMTHTLAFRLHHTTDFIGAGHPTAPFSIQEGVFVRRTAGRASTDWSLGSYLFNLDHFIFGHSDTMQGRVQHNVKLRGRGKKRTKGEFRKLPNLGNRHTRERGMLGDYAAK</sequence>
<accession>A0A540N390</accession>
<evidence type="ECO:0000313" key="3">
    <source>
        <dbReference type="Proteomes" id="UP000315295"/>
    </source>
</evidence>
<feature type="region of interest" description="Disordered" evidence="1">
    <location>
        <begin position="206"/>
        <end position="226"/>
    </location>
</feature>
<keyword evidence="3" id="KW-1185">Reference proteome</keyword>
<dbReference type="Proteomes" id="UP000315295">
    <property type="component" value="Unassembled WGS sequence"/>
</dbReference>
<dbReference type="AlphaFoldDB" id="A0A540N390"/>
<protein>
    <submittedName>
        <fullName evidence="2">Uncharacterized protein</fullName>
    </submittedName>
</protein>
<dbReference type="EMBL" id="VIEB01000121">
    <property type="protein sequence ID" value="TQE05479.1"/>
    <property type="molecule type" value="Genomic_DNA"/>
</dbReference>
<organism evidence="2 3">
    <name type="scientific">Malus baccata</name>
    <name type="common">Siberian crab apple</name>
    <name type="synonym">Pyrus baccata</name>
    <dbReference type="NCBI Taxonomy" id="106549"/>
    <lineage>
        <taxon>Eukaryota</taxon>
        <taxon>Viridiplantae</taxon>
        <taxon>Streptophyta</taxon>
        <taxon>Embryophyta</taxon>
        <taxon>Tracheophyta</taxon>
        <taxon>Spermatophyta</taxon>
        <taxon>Magnoliopsida</taxon>
        <taxon>eudicotyledons</taxon>
        <taxon>Gunneridae</taxon>
        <taxon>Pentapetalae</taxon>
        <taxon>rosids</taxon>
        <taxon>fabids</taxon>
        <taxon>Rosales</taxon>
        <taxon>Rosaceae</taxon>
        <taxon>Amygdaloideae</taxon>
        <taxon>Maleae</taxon>
        <taxon>Malus</taxon>
    </lineage>
</organism>
<reference evidence="2 3" key="1">
    <citation type="journal article" date="2019" name="G3 (Bethesda)">
        <title>Sequencing of a Wild Apple (Malus baccata) Genome Unravels the Differences Between Cultivated and Wild Apple Species Regarding Disease Resistance and Cold Tolerance.</title>
        <authorList>
            <person name="Chen X."/>
        </authorList>
    </citation>
    <scope>NUCLEOTIDE SEQUENCE [LARGE SCALE GENOMIC DNA]</scope>
    <source>
        <strain evidence="3">cv. Shandingzi</strain>
        <tissue evidence="2">Leaves</tissue>
    </source>
</reference>
<comment type="caution">
    <text evidence="2">The sequence shown here is derived from an EMBL/GenBank/DDBJ whole genome shotgun (WGS) entry which is preliminary data.</text>
</comment>
<evidence type="ECO:0000256" key="1">
    <source>
        <dbReference type="SAM" id="MobiDB-lite"/>
    </source>
</evidence>
<name>A0A540N390_MALBA</name>